<name>A0ABV9IBP5_9DEIO</name>
<feature type="signal peptide" evidence="5">
    <location>
        <begin position="1"/>
        <end position="19"/>
    </location>
</feature>
<gene>
    <name evidence="7" type="ORF">ACFO0D_10395</name>
</gene>
<dbReference type="PANTHER" id="PTHR30532:SF29">
    <property type="entry name" value="FE(3+) DICITRATE-BINDING PERIPLASMIC PROTEIN"/>
    <property type="match status" value="1"/>
</dbReference>
<dbReference type="Pfam" id="PF01497">
    <property type="entry name" value="Peripla_BP_2"/>
    <property type="match status" value="1"/>
</dbReference>
<evidence type="ECO:0000256" key="1">
    <source>
        <dbReference type="ARBA" id="ARBA00004196"/>
    </source>
</evidence>
<dbReference type="SUPFAM" id="SSF53807">
    <property type="entry name" value="Helical backbone' metal receptor"/>
    <property type="match status" value="1"/>
</dbReference>
<sequence>MLPLRSLPLLLALSLPATALTVPHLAGTTEIKTVPKRIVVLEFGFMDALAKLGVKPVGIAADGDSANEVLPHLRKYYGPSIPSVGNRHAPSLEKILALKPDLIIADENDHKAIYAQLSRIAPTLLFRSYRGTYKDQLDQFEVISKIVGKEALGKAVLTDHRSLFSKVRATSSPKAGKVVVGVLTPTGFYVHSDKSYVGSLLESLGRDNPTRMRDDQTQYLLSLEGLSALNPDTLIVLYNDEHQSAFDRFKAEPLVRALPAGKQNRVYAFNRDRWAKGRGVIGLEGILSDIFSSRVLSGKAAK</sequence>
<comment type="similarity">
    <text evidence="2">Belongs to the bacterial solute-binding protein 8 family.</text>
</comment>
<dbReference type="EMBL" id="JBHSEI010000007">
    <property type="protein sequence ID" value="MFC4638750.1"/>
    <property type="molecule type" value="Genomic_DNA"/>
</dbReference>
<organism evidence="7 8">
    <name type="scientific">Deinococcus hohokamensis</name>
    <dbReference type="NCBI Taxonomy" id="309883"/>
    <lineage>
        <taxon>Bacteria</taxon>
        <taxon>Thermotogati</taxon>
        <taxon>Deinococcota</taxon>
        <taxon>Deinococci</taxon>
        <taxon>Deinococcales</taxon>
        <taxon>Deinococcaceae</taxon>
        <taxon>Deinococcus</taxon>
    </lineage>
</organism>
<keyword evidence="3" id="KW-0813">Transport</keyword>
<evidence type="ECO:0000313" key="8">
    <source>
        <dbReference type="Proteomes" id="UP001595952"/>
    </source>
</evidence>
<dbReference type="InterPro" id="IPR051313">
    <property type="entry name" value="Bact_iron-sidero_bind"/>
</dbReference>
<feature type="chain" id="PRO_5046006354" evidence="5">
    <location>
        <begin position="20"/>
        <end position="302"/>
    </location>
</feature>
<dbReference type="RefSeq" id="WP_380061758.1">
    <property type="nucleotide sequence ID" value="NZ_JBHSEI010000007.1"/>
</dbReference>
<dbReference type="Gene3D" id="3.40.50.1980">
    <property type="entry name" value="Nitrogenase molybdenum iron protein domain"/>
    <property type="match status" value="2"/>
</dbReference>
<evidence type="ECO:0000256" key="4">
    <source>
        <dbReference type="ARBA" id="ARBA00022729"/>
    </source>
</evidence>
<comment type="caution">
    <text evidence="7">The sequence shown here is derived from an EMBL/GenBank/DDBJ whole genome shotgun (WGS) entry which is preliminary data.</text>
</comment>
<evidence type="ECO:0000313" key="7">
    <source>
        <dbReference type="EMBL" id="MFC4638750.1"/>
    </source>
</evidence>
<dbReference type="PANTHER" id="PTHR30532">
    <property type="entry name" value="IRON III DICITRATE-BINDING PERIPLASMIC PROTEIN"/>
    <property type="match status" value="1"/>
</dbReference>
<proteinExistence type="inferred from homology"/>
<feature type="domain" description="Fe/B12 periplasmic-binding" evidence="6">
    <location>
        <begin position="37"/>
        <end position="298"/>
    </location>
</feature>
<evidence type="ECO:0000256" key="2">
    <source>
        <dbReference type="ARBA" id="ARBA00008814"/>
    </source>
</evidence>
<dbReference type="PROSITE" id="PS50983">
    <property type="entry name" value="FE_B12_PBP"/>
    <property type="match status" value="1"/>
</dbReference>
<comment type="subcellular location">
    <subcellularLocation>
        <location evidence="1">Cell envelope</location>
    </subcellularLocation>
</comment>
<keyword evidence="8" id="KW-1185">Reference proteome</keyword>
<dbReference type="Proteomes" id="UP001595952">
    <property type="component" value="Unassembled WGS sequence"/>
</dbReference>
<accession>A0ABV9IBP5</accession>
<dbReference type="CDD" id="cd01146">
    <property type="entry name" value="FhuD"/>
    <property type="match status" value="1"/>
</dbReference>
<keyword evidence="4 5" id="KW-0732">Signal</keyword>
<protein>
    <submittedName>
        <fullName evidence="7">ABC transporter substrate-binding protein</fullName>
    </submittedName>
</protein>
<evidence type="ECO:0000256" key="3">
    <source>
        <dbReference type="ARBA" id="ARBA00022448"/>
    </source>
</evidence>
<evidence type="ECO:0000256" key="5">
    <source>
        <dbReference type="SAM" id="SignalP"/>
    </source>
</evidence>
<evidence type="ECO:0000259" key="6">
    <source>
        <dbReference type="PROSITE" id="PS50983"/>
    </source>
</evidence>
<reference evidence="8" key="1">
    <citation type="journal article" date="2019" name="Int. J. Syst. Evol. Microbiol.">
        <title>The Global Catalogue of Microorganisms (GCM) 10K type strain sequencing project: providing services to taxonomists for standard genome sequencing and annotation.</title>
        <authorList>
            <consortium name="The Broad Institute Genomics Platform"/>
            <consortium name="The Broad Institute Genome Sequencing Center for Infectious Disease"/>
            <person name="Wu L."/>
            <person name="Ma J."/>
        </authorList>
    </citation>
    <scope>NUCLEOTIDE SEQUENCE [LARGE SCALE GENOMIC DNA]</scope>
    <source>
        <strain evidence="8">CCUG 55995</strain>
    </source>
</reference>
<dbReference type="InterPro" id="IPR002491">
    <property type="entry name" value="ABC_transptr_periplasmic_BD"/>
</dbReference>